<dbReference type="EMBL" id="JAIRAU010000043">
    <property type="protein sequence ID" value="MBZ5713603.1"/>
    <property type="molecule type" value="Genomic_DNA"/>
</dbReference>
<evidence type="ECO:0000313" key="3">
    <source>
        <dbReference type="Proteomes" id="UP001139031"/>
    </source>
</evidence>
<accession>A0ABS7TZA3</accession>
<proteinExistence type="predicted"/>
<dbReference type="Pfam" id="PF13304">
    <property type="entry name" value="AAA_21"/>
    <property type="match status" value="1"/>
</dbReference>
<comment type="caution">
    <text evidence="2">The sequence shown here is derived from an EMBL/GenBank/DDBJ whole genome shotgun (WGS) entry which is preliminary data.</text>
</comment>
<gene>
    <name evidence="2" type="ORF">K7C98_30585</name>
</gene>
<organism evidence="2 3">
    <name type="scientific">Nannocystis pusilla</name>
    <dbReference type="NCBI Taxonomy" id="889268"/>
    <lineage>
        <taxon>Bacteria</taxon>
        <taxon>Pseudomonadati</taxon>
        <taxon>Myxococcota</taxon>
        <taxon>Polyangia</taxon>
        <taxon>Nannocystales</taxon>
        <taxon>Nannocystaceae</taxon>
        <taxon>Nannocystis</taxon>
    </lineage>
</organism>
<evidence type="ECO:0000259" key="1">
    <source>
        <dbReference type="Pfam" id="PF13304"/>
    </source>
</evidence>
<dbReference type="InterPro" id="IPR027417">
    <property type="entry name" value="P-loop_NTPase"/>
</dbReference>
<dbReference type="InterPro" id="IPR051396">
    <property type="entry name" value="Bact_Antivir_Def_Nuclease"/>
</dbReference>
<evidence type="ECO:0000313" key="2">
    <source>
        <dbReference type="EMBL" id="MBZ5713603.1"/>
    </source>
</evidence>
<sequence length="57" mass="6783">MVLIDEPELHLNAEWQVKFVRLLFKLAPKNQYIFATHSEFIFRSVQEDRRILIGPQG</sequence>
<dbReference type="Proteomes" id="UP001139031">
    <property type="component" value="Unassembled WGS sequence"/>
</dbReference>
<dbReference type="InterPro" id="IPR003959">
    <property type="entry name" value="ATPase_AAA_core"/>
</dbReference>
<feature type="domain" description="ATPase AAA-type core" evidence="1">
    <location>
        <begin position="2"/>
        <end position="41"/>
    </location>
</feature>
<reference evidence="2" key="1">
    <citation type="submission" date="2021-08" db="EMBL/GenBank/DDBJ databases">
        <authorList>
            <person name="Stevens D.C."/>
        </authorList>
    </citation>
    <scope>NUCLEOTIDE SEQUENCE</scope>
    <source>
        <strain evidence="2">DSM 53165</strain>
    </source>
</reference>
<dbReference type="PANTHER" id="PTHR43581">
    <property type="entry name" value="ATP/GTP PHOSPHATASE"/>
    <property type="match status" value="1"/>
</dbReference>
<dbReference type="Gene3D" id="3.40.50.300">
    <property type="entry name" value="P-loop containing nucleotide triphosphate hydrolases"/>
    <property type="match status" value="1"/>
</dbReference>
<dbReference type="PANTHER" id="PTHR43581:SF2">
    <property type="entry name" value="EXCINUCLEASE ATPASE SUBUNIT"/>
    <property type="match status" value="1"/>
</dbReference>
<dbReference type="SUPFAM" id="SSF52540">
    <property type="entry name" value="P-loop containing nucleoside triphosphate hydrolases"/>
    <property type="match status" value="1"/>
</dbReference>
<protein>
    <submittedName>
        <fullName evidence="2">AAA family ATPase</fullName>
    </submittedName>
</protein>
<keyword evidence="3" id="KW-1185">Reference proteome</keyword>
<name>A0ABS7TZA3_9BACT</name>